<feature type="coiled-coil region" evidence="1">
    <location>
        <begin position="815"/>
        <end position="845"/>
    </location>
</feature>
<dbReference type="STRING" id="1817772.A2527_04085"/>
<dbReference type="Proteomes" id="UP000178449">
    <property type="component" value="Unassembled WGS sequence"/>
</dbReference>
<organism evidence="2 3">
    <name type="scientific">Candidatus Lambdaproteobacteria bacterium RIFOXYD2_FULL_50_16</name>
    <dbReference type="NCBI Taxonomy" id="1817772"/>
    <lineage>
        <taxon>Bacteria</taxon>
        <taxon>Pseudomonadati</taxon>
        <taxon>Pseudomonadota</taxon>
        <taxon>Candidatus Lambdaproteobacteria</taxon>
    </lineage>
</organism>
<evidence type="ECO:0000313" key="2">
    <source>
        <dbReference type="EMBL" id="OGG96741.1"/>
    </source>
</evidence>
<proteinExistence type="predicted"/>
<sequence length="1293" mass="144827">MAGLKDHIRVQICCADLAVERQALLKEQIGDQLTRLNQEDPSVLREMVFISNNDLRPIDAVLTANPKADVVFSGFNVTRVTEKGNKASEAMVDETNSTGLNIDPTLRLGAYIQLQKMIARGQFKMRRMIFVGPLNERVREFLKLGFEVKASFFTDADRTTAGEPVLIKSPAQLPKIGDFAQKGQIELSDIHQLTIGDITFDGVVNMEEEGGHFYVKDFTIDDSVKKLLDLDGEKAVLVAEAVKEEKMAFVRTKKVVLCMPPELASIVKKRLEFDKMEQLFQYRDPKEALTAIEESKSGGVADFLEEAGYEVVNKVLEAKDREAMLVAVIGPRKMPTYLEREMKSGGEDLKLFSDDQVKELFAAADDPVLNRLIAKVQETDVDAFLARIPSEVREPLIIQFLKDPKMAAEAWRVIGPKAQKEVLVGQCTAILAAAMLTNTALFKAKLPKVVFNQDQSYDSAKQFKSLDAAGIKLRMEIFAEGLAGKSLTYAEWATSFEEEERESILSQYIAIKTDDFFNNLEGSYKKIIWNVIGKKGQKDISVKLTGPHKRAILTASKEQSLGIIKTDIAYLAGILAKDQGLAFGETLFLSLKQFNKVESKTGLFKKLTTDEKHKPFRVEGVTKLLASERGKPIFEKLTEQIDALNVGYDSLITMREFAPALTAHEALAGATVTIVEDLVDTSLLEMFAKGEVDFGSYEEHQKQVEKKIAALKEQLRSKGADDPVGGYLLETMVIMMNMASEALQNKLDQKMLDALDERGKVKQEVLDNVAKRLSQLEERVTNYKLKLPEMGKRLEADSEKVKSYAALVGEKLNKLQLSLQKYQDAETKLNQYQRLKVKVARVQQQLSERFFEIIRPLILQKLRILPAPMARVIDSFKQSFLSNSIPKHRLIFKFTDDELKGIAKRNVVFATEDKILKAFIVTCLHIDKLDNTLFMISGLDDLPEKPDLLFVGNDLLEYDFSEIIKEQFTVPFADDAFYKTLSTNESQKAAIRANLEKYREYRDKYKNYLETEGSKLKVMAVSQKTRTDAIEKLRANRKKYQESLKVDQERLAFLKAEQESLGAKFEAIDDKFKAAKSAITQAISSGQSTATTITQQTQAMSQGLSKHLEDINKDLAGMMFVKNVKDTVERISSTAQEQIISKVDQLSVIPGGKAAVKHIVVSGDGMLETMEMQKAFATAIKSYFGQQIKFEELGLGRMEAEIVEEGKRPHLVIILMNDEPSGLANLAGLAKRLRAVSPESCVLMFSAYQMEEASAELIHNLNTLRKYATPINTNLTDYTVSAKVTKLLGQVAP</sequence>
<accession>A0A1F6GF51</accession>
<name>A0A1F6GF51_9PROT</name>
<feature type="coiled-coil region" evidence="1">
    <location>
        <begin position="694"/>
        <end position="721"/>
    </location>
</feature>
<keyword evidence="1" id="KW-0175">Coiled coil</keyword>
<feature type="coiled-coil region" evidence="1">
    <location>
        <begin position="1030"/>
        <end position="1057"/>
    </location>
</feature>
<evidence type="ECO:0000256" key="1">
    <source>
        <dbReference type="SAM" id="Coils"/>
    </source>
</evidence>
<protein>
    <submittedName>
        <fullName evidence="2">Uncharacterized protein</fullName>
    </submittedName>
</protein>
<dbReference type="EMBL" id="MFNE01000010">
    <property type="protein sequence ID" value="OGG96741.1"/>
    <property type="molecule type" value="Genomic_DNA"/>
</dbReference>
<comment type="caution">
    <text evidence="2">The sequence shown here is derived from an EMBL/GenBank/DDBJ whole genome shotgun (WGS) entry which is preliminary data.</text>
</comment>
<reference evidence="2 3" key="1">
    <citation type="journal article" date="2016" name="Nat. Commun.">
        <title>Thousands of microbial genomes shed light on interconnected biogeochemical processes in an aquifer system.</title>
        <authorList>
            <person name="Anantharaman K."/>
            <person name="Brown C.T."/>
            <person name="Hug L.A."/>
            <person name="Sharon I."/>
            <person name="Castelle C.J."/>
            <person name="Probst A.J."/>
            <person name="Thomas B.C."/>
            <person name="Singh A."/>
            <person name="Wilkins M.J."/>
            <person name="Karaoz U."/>
            <person name="Brodie E.L."/>
            <person name="Williams K.H."/>
            <person name="Hubbard S.S."/>
            <person name="Banfield J.F."/>
        </authorList>
    </citation>
    <scope>NUCLEOTIDE SEQUENCE [LARGE SCALE GENOMIC DNA]</scope>
</reference>
<evidence type="ECO:0000313" key="3">
    <source>
        <dbReference type="Proteomes" id="UP000178449"/>
    </source>
</evidence>
<gene>
    <name evidence="2" type="ORF">A2527_04085</name>
</gene>